<proteinExistence type="inferred from homology"/>
<reference evidence="6 8" key="2">
    <citation type="journal article" date="2023" name="Sci. Data">
        <title>Genome assembly of the Korean intertidal mud-creeper Batillaria attramentaria.</title>
        <authorList>
            <person name="Patra A.K."/>
            <person name="Ho P.T."/>
            <person name="Jun S."/>
            <person name="Lee S.J."/>
            <person name="Kim Y."/>
            <person name="Won Y.J."/>
        </authorList>
    </citation>
    <scope>NUCLEOTIDE SEQUENCE [LARGE SCALE GENOMIC DNA]</scope>
    <source>
        <strain evidence="6">Wonlab-2016</strain>
    </source>
</reference>
<accession>A0ABD0J1M6</accession>
<dbReference type="GO" id="GO:0005576">
    <property type="term" value="C:extracellular region"/>
    <property type="evidence" value="ECO:0007669"/>
    <property type="project" value="UniProtKB-SubCell"/>
</dbReference>
<comment type="similarity">
    <text evidence="2">Belongs to the dermatopontin family.</text>
</comment>
<dbReference type="EMBL" id="JACVVK020000755">
    <property type="protein sequence ID" value="KAK7448934.1"/>
    <property type="molecule type" value="Genomic_DNA"/>
</dbReference>
<evidence type="ECO:0000256" key="3">
    <source>
        <dbReference type="ARBA" id="ARBA00022525"/>
    </source>
</evidence>
<dbReference type="PANTHER" id="PTHR15040">
    <property type="entry name" value="DERMATOPONTIN-RELATED"/>
    <property type="match status" value="1"/>
</dbReference>
<keyword evidence="3" id="KW-0964">Secreted</keyword>
<feature type="compositionally biased region" description="Polar residues" evidence="5">
    <location>
        <begin position="61"/>
        <end position="80"/>
    </location>
</feature>
<reference evidence="6" key="3">
    <citation type="submission" date="2023-01" db="EMBL/GenBank/DDBJ databases">
        <authorList>
            <person name="Patra A."/>
        </authorList>
    </citation>
    <scope>NUCLEOTIDE SEQUENCE</scope>
    <source>
        <strain evidence="6">Wonlab-2016</strain>
        <tissue evidence="6">Foot muscle</tissue>
    </source>
</reference>
<keyword evidence="4" id="KW-1015">Disulfide bond</keyword>
<dbReference type="Pfam" id="PF14704">
    <property type="entry name" value="DERM"/>
    <property type="match status" value="1"/>
</dbReference>
<evidence type="ECO:0000313" key="8">
    <source>
        <dbReference type="Proteomes" id="UP001519460"/>
    </source>
</evidence>
<evidence type="ECO:0000313" key="7">
    <source>
        <dbReference type="EMBL" id="KAK7448939.1"/>
    </source>
</evidence>
<name>A0ABD0J1M6_9CAEN</name>
<organism evidence="6 8">
    <name type="scientific">Batillaria attramentaria</name>
    <dbReference type="NCBI Taxonomy" id="370345"/>
    <lineage>
        <taxon>Eukaryota</taxon>
        <taxon>Metazoa</taxon>
        <taxon>Spiralia</taxon>
        <taxon>Lophotrochozoa</taxon>
        <taxon>Mollusca</taxon>
        <taxon>Gastropoda</taxon>
        <taxon>Caenogastropoda</taxon>
        <taxon>Sorbeoconcha</taxon>
        <taxon>Cerithioidea</taxon>
        <taxon>Batillariidae</taxon>
        <taxon>Batillaria</taxon>
    </lineage>
</organism>
<evidence type="ECO:0000256" key="1">
    <source>
        <dbReference type="ARBA" id="ARBA00004613"/>
    </source>
</evidence>
<reference evidence="6" key="1">
    <citation type="submission" date="2020-09" db="EMBL/GenBank/DDBJ databases">
        <authorList>
            <person name="Won Y."/>
        </authorList>
    </citation>
    <scope>NUCLEOTIDE SEQUENCE</scope>
    <source>
        <strain evidence="6">Wonlab-2016</strain>
        <tissue evidence="6">Foot muscle</tissue>
    </source>
</reference>
<comment type="caution">
    <text evidence="6">The sequence shown here is derived from an EMBL/GenBank/DDBJ whole genome shotgun (WGS) entry which is preliminary data.</text>
</comment>
<evidence type="ECO:0000256" key="2">
    <source>
        <dbReference type="ARBA" id="ARBA00008712"/>
    </source>
</evidence>
<evidence type="ECO:0000313" key="6">
    <source>
        <dbReference type="EMBL" id="KAK7448934.1"/>
    </source>
</evidence>
<protein>
    <submittedName>
        <fullName evidence="6">Uncharacterized protein</fullName>
    </submittedName>
</protein>
<feature type="non-terminal residue" evidence="6">
    <location>
        <position position="80"/>
    </location>
</feature>
<evidence type="ECO:0000256" key="5">
    <source>
        <dbReference type="SAM" id="MobiDB-lite"/>
    </source>
</evidence>
<dbReference type="EMBL" id="JACVVK020000755">
    <property type="protein sequence ID" value="KAK7448939.1"/>
    <property type="molecule type" value="Genomic_DNA"/>
</dbReference>
<sequence length="80" mass="8865">MKPVNFECPDGESITAIQSWHSDWHDDRQWAFGCSKVPEPATLSNCKWTVHVVTEREASHTGLSPGQNGYTNGDTDGMTN</sequence>
<gene>
    <name evidence="6" type="ORF">BaRGS_00040059</name>
    <name evidence="7" type="ORF">BaRGS_00040064</name>
</gene>
<dbReference type="AlphaFoldDB" id="A0ABD0J1M6"/>
<comment type="subcellular location">
    <subcellularLocation>
        <location evidence="1">Secreted</location>
    </subcellularLocation>
</comment>
<keyword evidence="8" id="KW-1185">Reference proteome</keyword>
<evidence type="ECO:0000256" key="4">
    <source>
        <dbReference type="ARBA" id="ARBA00023157"/>
    </source>
</evidence>
<dbReference type="InterPro" id="IPR026645">
    <property type="entry name" value="Dermatopontin"/>
</dbReference>
<dbReference type="Proteomes" id="UP001519460">
    <property type="component" value="Unassembled WGS sequence"/>
</dbReference>
<feature type="region of interest" description="Disordered" evidence="5">
    <location>
        <begin position="56"/>
        <end position="80"/>
    </location>
</feature>
<dbReference type="PANTHER" id="PTHR15040:SF1">
    <property type="entry name" value="DERMATOPONTIN-LIKE ISOFORM X1"/>
    <property type="match status" value="1"/>
</dbReference>